<sequence>MNLIQIGFLSLALLALADGYLLSSGGGFGGISSIFSILLIFLVIAAVARRSKNCPANYIPIPNDQGSCISFVTSPTKNFDDALAACESEGGRLLRLSTATFPLIQELAQNRSGTCSYWVGTNEGPDDGTDSMWVDVDGGPIPTTPGLFFFDSTNSIPNECGLMSNSQSFLLLGETCTVAHCYICEKNI</sequence>
<gene>
    <name evidence="4" type="ORF">ACJMK2_021609</name>
</gene>
<dbReference type="CDD" id="cd00037">
    <property type="entry name" value="CLECT"/>
    <property type="match status" value="1"/>
</dbReference>
<feature type="chain" id="PRO_5044822552" description="C-type lectin domain-containing protein" evidence="2">
    <location>
        <begin position="20"/>
        <end position="188"/>
    </location>
</feature>
<evidence type="ECO:0000313" key="4">
    <source>
        <dbReference type="EMBL" id="KAL3836167.1"/>
    </source>
</evidence>
<dbReference type="Gene3D" id="3.10.100.10">
    <property type="entry name" value="Mannose-Binding Protein A, subunit A"/>
    <property type="match status" value="1"/>
</dbReference>
<accession>A0ABD3TIJ7</accession>
<dbReference type="SMART" id="SM00034">
    <property type="entry name" value="CLECT"/>
    <property type="match status" value="1"/>
</dbReference>
<evidence type="ECO:0000256" key="1">
    <source>
        <dbReference type="SAM" id="Phobius"/>
    </source>
</evidence>
<evidence type="ECO:0000256" key="2">
    <source>
        <dbReference type="SAM" id="SignalP"/>
    </source>
</evidence>
<keyword evidence="1" id="KW-0472">Membrane</keyword>
<keyword evidence="1" id="KW-0812">Transmembrane</keyword>
<dbReference type="InterPro" id="IPR016186">
    <property type="entry name" value="C-type_lectin-like/link_sf"/>
</dbReference>
<dbReference type="Pfam" id="PF00059">
    <property type="entry name" value="Lectin_C"/>
    <property type="match status" value="1"/>
</dbReference>
<proteinExistence type="predicted"/>
<evidence type="ECO:0000313" key="5">
    <source>
        <dbReference type="Proteomes" id="UP001634394"/>
    </source>
</evidence>
<keyword evidence="1" id="KW-1133">Transmembrane helix</keyword>
<name>A0ABD3TIJ7_SINWO</name>
<feature type="signal peptide" evidence="2">
    <location>
        <begin position="1"/>
        <end position="19"/>
    </location>
</feature>
<dbReference type="InterPro" id="IPR001304">
    <property type="entry name" value="C-type_lectin-like"/>
</dbReference>
<comment type="caution">
    <text evidence="4">The sequence shown here is derived from an EMBL/GenBank/DDBJ whole genome shotgun (WGS) entry which is preliminary data.</text>
</comment>
<reference evidence="4 5" key="1">
    <citation type="submission" date="2024-11" db="EMBL/GenBank/DDBJ databases">
        <title>Chromosome-level genome assembly of the freshwater bivalve Anodonta woodiana.</title>
        <authorList>
            <person name="Chen X."/>
        </authorList>
    </citation>
    <scope>NUCLEOTIDE SEQUENCE [LARGE SCALE GENOMIC DNA]</scope>
    <source>
        <strain evidence="4">MN2024</strain>
        <tissue evidence="4">Gills</tissue>
    </source>
</reference>
<keyword evidence="2" id="KW-0732">Signal</keyword>
<dbReference type="AlphaFoldDB" id="A0ABD3TIJ7"/>
<feature type="domain" description="C-type lectin" evidence="3">
    <location>
        <begin position="64"/>
        <end position="185"/>
    </location>
</feature>
<dbReference type="InterPro" id="IPR016187">
    <property type="entry name" value="CTDL_fold"/>
</dbReference>
<dbReference type="EMBL" id="JBJQND010000018">
    <property type="protein sequence ID" value="KAL3836167.1"/>
    <property type="molecule type" value="Genomic_DNA"/>
</dbReference>
<evidence type="ECO:0000259" key="3">
    <source>
        <dbReference type="PROSITE" id="PS50041"/>
    </source>
</evidence>
<organism evidence="4 5">
    <name type="scientific">Sinanodonta woodiana</name>
    <name type="common">Chinese pond mussel</name>
    <name type="synonym">Anodonta woodiana</name>
    <dbReference type="NCBI Taxonomy" id="1069815"/>
    <lineage>
        <taxon>Eukaryota</taxon>
        <taxon>Metazoa</taxon>
        <taxon>Spiralia</taxon>
        <taxon>Lophotrochozoa</taxon>
        <taxon>Mollusca</taxon>
        <taxon>Bivalvia</taxon>
        <taxon>Autobranchia</taxon>
        <taxon>Heteroconchia</taxon>
        <taxon>Palaeoheterodonta</taxon>
        <taxon>Unionida</taxon>
        <taxon>Unionoidea</taxon>
        <taxon>Unionidae</taxon>
        <taxon>Unioninae</taxon>
        <taxon>Sinanodonta</taxon>
    </lineage>
</organism>
<dbReference type="SUPFAM" id="SSF56436">
    <property type="entry name" value="C-type lectin-like"/>
    <property type="match status" value="1"/>
</dbReference>
<feature type="transmembrane region" description="Helical" evidence="1">
    <location>
        <begin position="27"/>
        <end position="48"/>
    </location>
</feature>
<dbReference type="Proteomes" id="UP001634394">
    <property type="component" value="Unassembled WGS sequence"/>
</dbReference>
<protein>
    <recommendedName>
        <fullName evidence="3">C-type lectin domain-containing protein</fullName>
    </recommendedName>
</protein>
<dbReference type="PROSITE" id="PS50041">
    <property type="entry name" value="C_TYPE_LECTIN_2"/>
    <property type="match status" value="1"/>
</dbReference>
<keyword evidence="5" id="KW-1185">Reference proteome</keyword>